<protein>
    <submittedName>
        <fullName evidence="1">Uncharacterized protein</fullName>
    </submittedName>
</protein>
<evidence type="ECO:0000313" key="2">
    <source>
        <dbReference type="Proteomes" id="UP000221165"/>
    </source>
</evidence>
<sequence>MLLSEKLAGIDPAQIMMLLSTLGSSGLKELVGVMSGEAMNVSDSTNSADTSSALSQSGVTTLGVEEEAREMIIRFAREVGSREGAEEEYARRAAEFVDQFLVPAGLTEEVARMMKEARDAMGPEGYRVDAVENDVATEWDSLGGDVGAFLGMVGELEQVIESKVACVALAKVFFKLFLVPLKLAAPVARLLFNKKSELLKAFALKALFLVPDLLLKPGLFQNDKLFSGGVLTDLEIKKLLLVAALAPKMAAALKEKLGSSLVGLPMLLSEMVGESSGLELLLSIPMLFGIDSVATGSEEEQLLGTAEERLRALESALVDSSAALSAGVAESRFEIVAFAGEIGNLRGAAEEYVKLATAFVDQILIPAGLTGEIAELIREARKEDTIREGMFDGNSLPGIEVYDGDFGSLLSLVSDLESIVDSKLPCLITAKMFFKLLLAPLRLVGPVSRLIMENKRVLILAYMLKSLLVNEGMLGKLVTASLAPKLSRGATVSAPPSSLVDFSQQLTAKSLEILA</sequence>
<dbReference type="EMBL" id="MIGC01001511">
    <property type="protein sequence ID" value="PHJ22743.1"/>
    <property type="molecule type" value="Genomic_DNA"/>
</dbReference>
<proteinExistence type="predicted"/>
<dbReference type="RefSeq" id="XP_067924420.1">
    <property type="nucleotide sequence ID" value="XM_068063599.1"/>
</dbReference>
<comment type="caution">
    <text evidence="1">The sequence shown here is derived from an EMBL/GenBank/DDBJ whole genome shotgun (WGS) entry which is preliminary data.</text>
</comment>
<evidence type="ECO:0000313" key="1">
    <source>
        <dbReference type="EMBL" id="PHJ22743.1"/>
    </source>
</evidence>
<dbReference type="OrthoDB" id="333125at2759"/>
<accession>A0A2C6L5K5</accession>
<organism evidence="1 2">
    <name type="scientific">Cystoisospora suis</name>
    <dbReference type="NCBI Taxonomy" id="483139"/>
    <lineage>
        <taxon>Eukaryota</taxon>
        <taxon>Sar</taxon>
        <taxon>Alveolata</taxon>
        <taxon>Apicomplexa</taxon>
        <taxon>Conoidasida</taxon>
        <taxon>Coccidia</taxon>
        <taxon>Eucoccidiorida</taxon>
        <taxon>Eimeriorina</taxon>
        <taxon>Sarcocystidae</taxon>
        <taxon>Cystoisospora</taxon>
    </lineage>
</organism>
<keyword evidence="2" id="KW-1185">Reference proteome</keyword>
<dbReference type="AlphaFoldDB" id="A0A2C6L5K5"/>
<dbReference type="VEuPathDB" id="ToxoDB:CSUI_003401"/>
<reference evidence="1 2" key="1">
    <citation type="journal article" date="2017" name="Int. J. Parasitol.">
        <title>The genome of the protozoan parasite Cystoisospora suis and a reverse vaccinology approach to identify vaccine candidates.</title>
        <authorList>
            <person name="Palmieri N."/>
            <person name="Shrestha A."/>
            <person name="Ruttkowski B."/>
            <person name="Beck T."/>
            <person name="Vogl C."/>
            <person name="Tomley F."/>
            <person name="Blake D.P."/>
            <person name="Joachim A."/>
        </authorList>
    </citation>
    <scope>NUCLEOTIDE SEQUENCE [LARGE SCALE GENOMIC DNA]</scope>
    <source>
        <strain evidence="1 2">Wien I</strain>
    </source>
</reference>
<gene>
    <name evidence="1" type="ORF">CSUI_003401</name>
</gene>
<dbReference type="GeneID" id="94426810"/>
<dbReference type="Proteomes" id="UP000221165">
    <property type="component" value="Unassembled WGS sequence"/>
</dbReference>
<name>A0A2C6L5K5_9APIC</name>